<dbReference type="EMBL" id="CP017476">
    <property type="protein sequence ID" value="AOW12603.1"/>
    <property type="molecule type" value="Genomic_DNA"/>
</dbReference>
<dbReference type="EMBL" id="LVWD01000030">
    <property type="protein sequence ID" value="OAD40474.1"/>
    <property type="molecule type" value="Genomic_DNA"/>
</dbReference>
<dbReference type="Pfam" id="PF11604">
    <property type="entry name" value="CusF_Ec"/>
    <property type="match status" value="1"/>
</dbReference>
<dbReference type="InterPro" id="IPR042230">
    <property type="entry name" value="CusF_sf"/>
</dbReference>
<dbReference type="AlphaFoldDB" id="A0A163CA70"/>
<evidence type="ECO:0000313" key="5">
    <source>
        <dbReference type="Proteomes" id="UP000185680"/>
    </source>
</evidence>
<keyword evidence="4" id="KW-1185">Reference proteome</keyword>
<dbReference type="RefSeq" id="WP_066093126.1">
    <property type="nucleotide sequence ID" value="NZ_CP017476.1"/>
</dbReference>
<keyword evidence="1" id="KW-0732">Signal</keyword>
<evidence type="ECO:0000313" key="2">
    <source>
        <dbReference type="EMBL" id="AOW12603.1"/>
    </source>
</evidence>
<reference evidence="2 5" key="2">
    <citation type="submission" date="2016-10" db="EMBL/GenBank/DDBJ databases">
        <title>Hydorgenophaga sp. LPB0072 isolated from gastropod.</title>
        <authorList>
            <person name="Kim E."/>
            <person name="Yi H."/>
        </authorList>
    </citation>
    <scope>NUCLEOTIDE SEQUENCE [LARGE SCALE GENOMIC DNA]</scope>
    <source>
        <strain evidence="2 5">LPB0072</strain>
    </source>
</reference>
<accession>A0A163CA70</accession>
<feature type="chain" id="PRO_5044549452" evidence="1">
    <location>
        <begin position="26"/>
        <end position="115"/>
    </location>
</feature>
<reference evidence="3 4" key="1">
    <citation type="submission" date="2016-02" db="EMBL/GenBank/DDBJ databases">
        <title>Draft genome sequence of Hydrogenophaga sp. LPB0072.</title>
        <authorList>
            <person name="Shin S.-K."/>
            <person name="Yi H."/>
        </authorList>
    </citation>
    <scope>NUCLEOTIDE SEQUENCE [LARGE SCALE GENOMIC DNA]</scope>
    <source>
        <strain evidence="3 4">LPB0072</strain>
    </source>
</reference>
<dbReference type="OrthoDB" id="9180744at2"/>
<name>A0A163CA70_9BURK</name>
<dbReference type="Proteomes" id="UP000185657">
    <property type="component" value="Unassembled WGS sequence"/>
</dbReference>
<gene>
    <name evidence="2" type="ORF">LPB072_06840</name>
    <name evidence="3" type="ORF">LPB72_16325</name>
</gene>
<organism evidence="2 5">
    <name type="scientific">Hydrogenophaga crassostreae</name>
    <dbReference type="NCBI Taxonomy" id="1763535"/>
    <lineage>
        <taxon>Bacteria</taxon>
        <taxon>Pseudomonadati</taxon>
        <taxon>Pseudomonadota</taxon>
        <taxon>Betaproteobacteria</taxon>
        <taxon>Burkholderiales</taxon>
        <taxon>Comamonadaceae</taxon>
        <taxon>Hydrogenophaga</taxon>
    </lineage>
</organism>
<dbReference type="Gene3D" id="2.40.50.320">
    <property type="entry name" value="Copper binding periplasmic protein CusF"/>
    <property type="match status" value="1"/>
</dbReference>
<feature type="signal peptide" evidence="1">
    <location>
        <begin position="1"/>
        <end position="25"/>
    </location>
</feature>
<dbReference type="Proteomes" id="UP000185680">
    <property type="component" value="Chromosome"/>
</dbReference>
<evidence type="ECO:0000313" key="4">
    <source>
        <dbReference type="Proteomes" id="UP000185657"/>
    </source>
</evidence>
<evidence type="ECO:0000313" key="3">
    <source>
        <dbReference type="EMBL" id="OAD40474.1"/>
    </source>
</evidence>
<dbReference type="STRING" id="1763535.LPB072_06840"/>
<proteinExistence type="predicted"/>
<sequence>MKLPVASTLATLMVVSMGVTLPAAAQTAVAAAAEPTTMAAPADMSEGEIRKISKDTGKLTIRHGEIKNLDMPPMTMVFVAKDPAMLDAVEVGDKVRFVVIEEGGKMVVTELQPAR</sequence>
<evidence type="ECO:0000256" key="1">
    <source>
        <dbReference type="SAM" id="SignalP"/>
    </source>
</evidence>
<dbReference type="KEGG" id="hyl:LPB072_06840"/>
<protein>
    <submittedName>
        <fullName evidence="2">Copper-binding protein</fullName>
    </submittedName>
</protein>
<dbReference type="InterPro" id="IPR021647">
    <property type="entry name" value="CusF_Ec"/>
</dbReference>